<reference evidence="2" key="1">
    <citation type="submission" date="2021-03" db="EMBL/GenBank/DDBJ databases">
        <title>Sagittula salina sp. nov. strain M10.9X isolated from the marine waste.</title>
        <authorList>
            <person name="Satari L."/>
            <person name="Molina-Menor E."/>
            <person name="Vidal-Verdu A."/>
            <person name="Pascual J."/>
            <person name="Pereto J."/>
            <person name="Porcar M."/>
        </authorList>
    </citation>
    <scope>NUCLEOTIDE SEQUENCE</scope>
    <source>
        <strain evidence="2">M10.9X</strain>
    </source>
</reference>
<comment type="caution">
    <text evidence="2">The sequence shown here is derived from an EMBL/GenBank/DDBJ whole genome shotgun (WGS) entry which is preliminary data.</text>
</comment>
<sequence length="69" mass="7952">MTRCIAILSPETSTATRPEIRSDMRPETPPETRSFLRKPEIRLYPNRGRAMFPTKNAARPARPDNEVQQ</sequence>
<evidence type="ECO:0000256" key="1">
    <source>
        <dbReference type="SAM" id="MobiDB-lite"/>
    </source>
</evidence>
<evidence type="ECO:0000313" key="2">
    <source>
        <dbReference type="EMBL" id="MBP0481478.1"/>
    </source>
</evidence>
<protein>
    <submittedName>
        <fullName evidence="2">Uncharacterized protein</fullName>
    </submittedName>
</protein>
<dbReference type="AlphaFoldDB" id="A0A940MMZ3"/>
<proteinExistence type="predicted"/>
<name>A0A940MMZ3_9RHOB</name>
<keyword evidence="3" id="KW-1185">Reference proteome</keyword>
<dbReference type="EMBL" id="JAGISH010000001">
    <property type="protein sequence ID" value="MBP0481478.1"/>
    <property type="molecule type" value="Genomic_DNA"/>
</dbReference>
<dbReference type="RefSeq" id="WP_209359198.1">
    <property type="nucleotide sequence ID" value="NZ_JAGISH010000001.1"/>
</dbReference>
<dbReference type="Proteomes" id="UP000675940">
    <property type="component" value="Unassembled WGS sequence"/>
</dbReference>
<feature type="compositionally biased region" description="Basic and acidic residues" evidence="1">
    <location>
        <begin position="18"/>
        <end position="30"/>
    </location>
</feature>
<accession>A0A940MMZ3</accession>
<feature type="region of interest" description="Disordered" evidence="1">
    <location>
        <begin position="1"/>
        <end position="69"/>
    </location>
</feature>
<organism evidence="2 3">
    <name type="scientific">Sagittula salina</name>
    <dbReference type="NCBI Taxonomy" id="2820268"/>
    <lineage>
        <taxon>Bacteria</taxon>
        <taxon>Pseudomonadati</taxon>
        <taxon>Pseudomonadota</taxon>
        <taxon>Alphaproteobacteria</taxon>
        <taxon>Rhodobacterales</taxon>
        <taxon>Roseobacteraceae</taxon>
        <taxon>Sagittula</taxon>
    </lineage>
</organism>
<gene>
    <name evidence="2" type="ORF">J5474_03100</name>
</gene>
<evidence type="ECO:0000313" key="3">
    <source>
        <dbReference type="Proteomes" id="UP000675940"/>
    </source>
</evidence>